<keyword evidence="3 8" id="KW-0812">Transmembrane</keyword>
<comment type="caution">
    <text evidence="9">The sequence shown here is derived from an EMBL/GenBank/DDBJ whole genome shotgun (WGS) entry which is preliminary data.</text>
</comment>
<feature type="transmembrane region" description="Helical" evidence="8">
    <location>
        <begin position="93"/>
        <end position="114"/>
    </location>
</feature>
<evidence type="ECO:0000256" key="4">
    <source>
        <dbReference type="ARBA" id="ARBA00022821"/>
    </source>
</evidence>
<keyword evidence="4" id="KW-0611">Plant defense</keyword>
<dbReference type="GO" id="GO:0016020">
    <property type="term" value="C:membrane"/>
    <property type="evidence" value="ECO:0007669"/>
    <property type="project" value="UniProtKB-SubCell"/>
</dbReference>
<comment type="subcellular location">
    <subcellularLocation>
        <location evidence="1">Membrane</location>
        <topology evidence="1">Multi-pass membrane protein</topology>
    </subcellularLocation>
</comment>
<reference evidence="9" key="1">
    <citation type="submission" date="2018-01" db="EMBL/GenBank/DDBJ databases">
        <authorList>
            <person name="Mao J.F."/>
        </authorList>
    </citation>
    <scope>NUCLEOTIDE SEQUENCE</scope>
    <source>
        <strain evidence="9">Huo1</strain>
        <tissue evidence="9">Leaf</tissue>
    </source>
</reference>
<dbReference type="GO" id="GO:0006952">
    <property type="term" value="P:defense response"/>
    <property type="evidence" value="ECO:0007669"/>
    <property type="project" value="UniProtKB-KW"/>
</dbReference>
<dbReference type="AlphaFoldDB" id="A0A8X8ZIC4"/>
<dbReference type="PANTHER" id="PTHR31942">
    <property type="entry name" value="MLO-LIKE PROTEIN 1"/>
    <property type="match status" value="1"/>
</dbReference>
<organism evidence="9">
    <name type="scientific">Salvia splendens</name>
    <name type="common">Scarlet sage</name>
    <dbReference type="NCBI Taxonomy" id="180675"/>
    <lineage>
        <taxon>Eukaryota</taxon>
        <taxon>Viridiplantae</taxon>
        <taxon>Streptophyta</taxon>
        <taxon>Embryophyta</taxon>
        <taxon>Tracheophyta</taxon>
        <taxon>Spermatophyta</taxon>
        <taxon>Magnoliopsida</taxon>
        <taxon>eudicotyledons</taxon>
        <taxon>Gunneridae</taxon>
        <taxon>Pentapetalae</taxon>
        <taxon>asterids</taxon>
        <taxon>lamiids</taxon>
        <taxon>Lamiales</taxon>
        <taxon>Lamiaceae</taxon>
        <taxon>Nepetoideae</taxon>
        <taxon>Mentheae</taxon>
        <taxon>Salviinae</taxon>
        <taxon>Salvia</taxon>
        <taxon>Salvia subgen. Calosphace</taxon>
        <taxon>core Calosphace</taxon>
    </lineage>
</organism>
<protein>
    <submittedName>
        <fullName evidence="9">Uncharacterized protein</fullName>
    </submittedName>
</protein>
<dbReference type="Pfam" id="PF03094">
    <property type="entry name" value="Mlo"/>
    <property type="match status" value="3"/>
</dbReference>
<accession>A0A8X8ZIC4</accession>
<proteinExistence type="inferred from homology"/>
<evidence type="ECO:0000313" key="9">
    <source>
        <dbReference type="EMBL" id="KAG6406172.1"/>
    </source>
</evidence>
<evidence type="ECO:0000256" key="1">
    <source>
        <dbReference type="ARBA" id="ARBA00004141"/>
    </source>
</evidence>
<dbReference type="EMBL" id="PNBA02000012">
    <property type="protein sequence ID" value="KAG6406172.1"/>
    <property type="molecule type" value="Genomic_DNA"/>
</dbReference>
<evidence type="ECO:0000256" key="3">
    <source>
        <dbReference type="ARBA" id="ARBA00022692"/>
    </source>
</evidence>
<keyword evidence="10" id="KW-1185">Reference proteome</keyword>
<dbReference type="Proteomes" id="UP000298416">
    <property type="component" value="Unassembled WGS sequence"/>
</dbReference>
<comment type="similarity">
    <text evidence="2">Belongs to the MLO family.</text>
</comment>
<dbReference type="InterPro" id="IPR004326">
    <property type="entry name" value="Mlo"/>
</dbReference>
<evidence type="ECO:0000256" key="6">
    <source>
        <dbReference type="ARBA" id="ARBA00023136"/>
    </source>
</evidence>
<evidence type="ECO:0000256" key="8">
    <source>
        <dbReference type="SAM" id="Phobius"/>
    </source>
</evidence>
<evidence type="ECO:0000256" key="5">
    <source>
        <dbReference type="ARBA" id="ARBA00022989"/>
    </source>
</evidence>
<name>A0A8X8ZIC4_SALSN</name>
<keyword evidence="6 8" id="KW-0472">Membrane</keyword>
<keyword evidence="5 8" id="KW-1133">Transmembrane helix</keyword>
<gene>
    <name evidence="9" type="ORF">SASPL_133771</name>
</gene>
<evidence type="ECO:0000313" key="10">
    <source>
        <dbReference type="Proteomes" id="UP000298416"/>
    </source>
</evidence>
<reference evidence="9" key="2">
    <citation type="submission" date="2020-08" db="EMBL/GenBank/DDBJ databases">
        <title>Plant Genome Project.</title>
        <authorList>
            <person name="Zhang R.-G."/>
        </authorList>
    </citation>
    <scope>NUCLEOTIDE SEQUENCE</scope>
    <source>
        <strain evidence="9">Huo1</strain>
        <tissue evidence="9">Leaf</tissue>
    </source>
</reference>
<dbReference type="PANTHER" id="PTHR31942:SF53">
    <property type="entry name" value="MLO-LIKE PROTEIN 5-RELATED"/>
    <property type="match status" value="1"/>
</dbReference>
<evidence type="ECO:0000256" key="2">
    <source>
        <dbReference type="ARBA" id="ARBA00006574"/>
    </source>
</evidence>
<sequence>MVVGFISLTLTFGEKYITSICIPEKIGDTMLPCELRRRGHHGPHVGHHRHHHGQENQRRLLWYEHRVLAADSVSRQCERGYVPLISSNGVHQLHIFIFFLAVFHVLSSAITMRLGRVKIREWKAWEKECEAEYEKNVGTKLQAIISRMAIEIQERHAVVQRIPLVQLSLRYINYIYSQMGSHMKRGIFDDQTSKALKSCHKKSEEKQRTLNSAS</sequence>
<evidence type="ECO:0000256" key="7">
    <source>
        <dbReference type="ARBA" id="ARBA00023265"/>
    </source>
</evidence>
<keyword evidence="7" id="KW-0568">Pathogenesis-related protein</keyword>